<sequence>MEVDGFGTQQQEETPPTTLHTPTTFNPKMANVAPHDCSLQLSDLEHCSTPNRARLPWLAGTAEARRAISSGTTTITRVFLEHATMLQARLPKVEATWSLDDAPMLCGCSLIEN</sequence>
<dbReference type="Proteomes" id="UP000604825">
    <property type="component" value="Unassembled WGS sequence"/>
</dbReference>
<evidence type="ECO:0000256" key="1">
    <source>
        <dbReference type="SAM" id="MobiDB-lite"/>
    </source>
</evidence>
<accession>A0A811QA88</accession>
<organism evidence="2 3">
    <name type="scientific">Miscanthus lutarioriparius</name>
    <dbReference type="NCBI Taxonomy" id="422564"/>
    <lineage>
        <taxon>Eukaryota</taxon>
        <taxon>Viridiplantae</taxon>
        <taxon>Streptophyta</taxon>
        <taxon>Embryophyta</taxon>
        <taxon>Tracheophyta</taxon>
        <taxon>Spermatophyta</taxon>
        <taxon>Magnoliopsida</taxon>
        <taxon>Liliopsida</taxon>
        <taxon>Poales</taxon>
        <taxon>Poaceae</taxon>
        <taxon>PACMAD clade</taxon>
        <taxon>Panicoideae</taxon>
        <taxon>Andropogonodae</taxon>
        <taxon>Andropogoneae</taxon>
        <taxon>Saccharinae</taxon>
        <taxon>Miscanthus</taxon>
    </lineage>
</organism>
<reference evidence="2" key="1">
    <citation type="submission" date="2020-10" db="EMBL/GenBank/DDBJ databases">
        <authorList>
            <person name="Han B."/>
            <person name="Lu T."/>
            <person name="Zhao Q."/>
            <person name="Huang X."/>
            <person name="Zhao Y."/>
        </authorList>
    </citation>
    <scope>NUCLEOTIDE SEQUENCE</scope>
</reference>
<proteinExistence type="predicted"/>
<feature type="compositionally biased region" description="Low complexity" evidence="1">
    <location>
        <begin position="8"/>
        <end position="24"/>
    </location>
</feature>
<dbReference type="AlphaFoldDB" id="A0A811QA88"/>
<name>A0A811QA88_9POAL</name>
<evidence type="ECO:0000313" key="3">
    <source>
        <dbReference type="Proteomes" id="UP000604825"/>
    </source>
</evidence>
<comment type="caution">
    <text evidence="2">The sequence shown here is derived from an EMBL/GenBank/DDBJ whole genome shotgun (WGS) entry which is preliminary data.</text>
</comment>
<protein>
    <submittedName>
        <fullName evidence="2">Uncharacterized protein</fullName>
    </submittedName>
</protein>
<feature type="region of interest" description="Disordered" evidence="1">
    <location>
        <begin position="1"/>
        <end position="27"/>
    </location>
</feature>
<evidence type="ECO:0000313" key="2">
    <source>
        <dbReference type="EMBL" id="CAD6254159.1"/>
    </source>
</evidence>
<keyword evidence="3" id="KW-1185">Reference proteome</keyword>
<gene>
    <name evidence="2" type="ORF">NCGR_LOCUS37766</name>
</gene>
<dbReference type="EMBL" id="CAJGYO010000009">
    <property type="protein sequence ID" value="CAD6254159.1"/>
    <property type="molecule type" value="Genomic_DNA"/>
</dbReference>